<evidence type="ECO:0000313" key="2">
    <source>
        <dbReference type="EMBL" id="CAF4249743.1"/>
    </source>
</evidence>
<evidence type="ECO:0000256" key="1">
    <source>
        <dbReference type="SAM" id="MobiDB-lite"/>
    </source>
</evidence>
<proteinExistence type="predicted"/>
<dbReference type="EMBL" id="CAJOBI010026830">
    <property type="protein sequence ID" value="CAF4249743.1"/>
    <property type="molecule type" value="Genomic_DNA"/>
</dbReference>
<dbReference type="Proteomes" id="UP000676336">
    <property type="component" value="Unassembled WGS sequence"/>
</dbReference>
<feature type="compositionally biased region" description="Low complexity" evidence="1">
    <location>
        <begin position="140"/>
        <end position="157"/>
    </location>
</feature>
<feature type="compositionally biased region" description="Low complexity" evidence="1">
    <location>
        <begin position="191"/>
        <end position="204"/>
    </location>
</feature>
<comment type="caution">
    <text evidence="2">The sequence shown here is derived from an EMBL/GenBank/DDBJ whole genome shotgun (WGS) entry which is preliminary data.</text>
</comment>
<dbReference type="AlphaFoldDB" id="A0A8S2STA3"/>
<sequence>MKLEKHSLIDKSKILFHQHLSTNHLRSTPLMSITVIQPVKNPIISSLSKNWASHKPKPSVRFNDKQKQFLLDKFNEGVNTGSKVALDMEVLTNNGTYVFNNDECLNQGQVKSYFSRLALKQRSMEQVSDEQTKKKAISHSSSTTNSNATNLQSNNTTITSEFDEMEEIDTRDLEVYSWRQILDETKKILDTPSISSPSSITSPSLKRKPTLDD</sequence>
<organism evidence="2 3">
    <name type="scientific">Rotaria magnacalcarata</name>
    <dbReference type="NCBI Taxonomy" id="392030"/>
    <lineage>
        <taxon>Eukaryota</taxon>
        <taxon>Metazoa</taxon>
        <taxon>Spiralia</taxon>
        <taxon>Gnathifera</taxon>
        <taxon>Rotifera</taxon>
        <taxon>Eurotatoria</taxon>
        <taxon>Bdelloidea</taxon>
        <taxon>Philodinida</taxon>
        <taxon>Philodinidae</taxon>
        <taxon>Rotaria</taxon>
    </lineage>
</organism>
<accession>A0A8S2STA3</accession>
<reference evidence="2" key="1">
    <citation type="submission" date="2021-02" db="EMBL/GenBank/DDBJ databases">
        <authorList>
            <person name="Nowell W R."/>
        </authorList>
    </citation>
    <scope>NUCLEOTIDE SEQUENCE</scope>
</reference>
<feature type="region of interest" description="Disordered" evidence="1">
    <location>
        <begin position="189"/>
        <end position="213"/>
    </location>
</feature>
<gene>
    <name evidence="2" type="ORF">SMN809_LOCUS23941</name>
</gene>
<feature type="region of interest" description="Disordered" evidence="1">
    <location>
        <begin position="125"/>
        <end position="163"/>
    </location>
</feature>
<protein>
    <submittedName>
        <fullName evidence="2">Uncharacterized protein</fullName>
    </submittedName>
</protein>
<name>A0A8S2STA3_9BILA</name>
<evidence type="ECO:0000313" key="3">
    <source>
        <dbReference type="Proteomes" id="UP000676336"/>
    </source>
</evidence>